<keyword evidence="3" id="KW-1185">Reference proteome</keyword>
<proteinExistence type="predicted"/>
<dbReference type="EMBL" id="FOQY01000002">
    <property type="protein sequence ID" value="SFI26051.1"/>
    <property type="molecule type" value="Genomic_DNA"/>
</dbReference>
<evidence type="ECO:0000313" key="2">
    <source>
        <dbReference type="EMBL" id="SFI26051.1"/>
    </source>
</evidence>
<evidence type="ECO:0000256" key="1">
    <source>
        <dbReference type="SAM" id="MobiDB-lite"/>
    </source>
</evidence>
<dbReference type="Proteomes" id="UP000199111">
    <property type="component" value="Unassembled WGS sequence"/>
</dbReference>
<protein>
    <submittedName>
        <fullName evidence="2">Uncharacterized protein</fullName>
    </submittedName>
</protein>
<dbReference type="AlphaFoldDB" id="A0A1I3GRR5"/>
<sequence length="52" mass="5431">MAGPIAAASVCMTSGAVASTREARMSSRPAFVRTREGGRVSAIPEMTGMREM</sequence>
<evidence type="ECO:0000313" key="3">
    <source>
        <dbReference type="Proteomes" id="UP000199111"/>
    </source>
</evidence>
<gene>
    <name evidence="2" type="ORF">SAMN05216275_102190</name>
</gene>
<name>A0A1I3GRR5_9ACTN</name>
<reference evidence="3" key="1">
    <citation type="submission" date="2016-10" db="EMBL/GenBank/DDBJ databases">
        <authorList>
            <person name="Varghese N."/>
            <person name="Submissions S."/>
        </authorList>
    </citation>
    <scope>NUCLEOTIDE SEQUENCE [LARGE SCALE GENOMIC DNA]</scope>
    <source>
        <strain evidence="3">CGMCC 4.2126</strain>
    </source>
</reference>
<feature type="region of interest" description="Disordered" evidence="1">
    <location>
        <begin position="27"/>
        <end position="52"/>
    </location>
</feature>
<organism evidence="2 3">
    <name type="scientific">Streptosporangium canum</name>
    <dbReference type="NCBI Taxonomy" id="324952"/>
    <lineage>
        <taxon>Bacteria</taxon>
        <taxon>Bacillati</taxon>
        <taxon>Actinomycetota</taxon>
        <taxon>Actinomycetes</taxon>
        <taxon>Streptosporangiales</taxon>
        <taxon>Streptosporangiaceae</taxon>
        <taxon>Streptosporangium</taxon>
    </lineage>
</organism>
<accession>A0A1I3GRR5</accession>